<dbReference type="RefSeq" id="WP_092912095.1">
    <property type="nucleotide sequence ID" value="NZ_CP136592.1"/>
</dbReference>
<keyword evidence="3" id="KW-1185">Reference proteome</keyword>
<dbReference type="OrthoDB" id="9788155at2"/>
<dbReference type="EMBL" id="FOXB01000013">
    <property type="protein sequence ID" value="SFP28421.1"/>
    <property type="molecule type" value="Genomic_DNA"/>
</dbReference>
<dbReference type="PANTHER" id="PTHR40572">
    <property type="entry name" value="PROTEIN BAX"/>
    <property type="match status" value="1"/>
</dbReference>
<feature type="domain" description="Mannosyl-glycoprotein endo-beta-N-acetylglucosamidase-like" evidence="1">
    <location>
        <begin position="145"/>
        <end position="280"/>
    </location>
</feature>
<dbReference type="Gene3D" id="1.10.530.10">
    <property type="match status" value="1"/>
</dbReference>
<evidence type="ECO:0000313" key="3">
    <source>
        <dbReference type="Proteomes" id="UP000199227"/>
    </source>
</evidence>
<accession>A0A1I5P4H3</accession>
<dbReference type="SMART" id="SM00047">
    <property type="entry name" value="LYZ2"/>
    <property type="match status" value="1"/>
</dbReference>
<dbReference type="Pfam" id="PF01832">
    <property type="entry name" value="Glucosaminidase"/>
    <property type="match status" value="1"/>
</dbReference>
<dbReference type="InterPro" id="IPR002901">
    <property type="entry name" value="MGlyc_endo_b_GlcNAc-like_dom"/>
</dbReference>
<evidence type="ECO:0000259" key="1">
    <source>
        <dbReference type="SMART" id="SM00047"/>
    </source>
</evidence>
<dbReference type="InterPro" id="IPR053195">
    <property type="entry name" value="Bax-like"/>
</dbReference>
<name>A0A1I5P4H3_9BACT</name>
<dbReference type="PANTHER" id="PTHR40572:SF1">
    <property type="entry name" value="PROTEIN BAX"/>
    <property type="match status" value="1"/>
</dbReference>
<dbReference type="GO" id="GO:0004040">
    <property type="term" value="F:amidase activity"/>
    <property type="evidence" value="ECO:0007669"/>
    <property type="project" value="InterPro"/>
</dbReference>
<sequence>MILHNLLLTILFLLLLNGCESTNHNVEKPIEPSFIQYSVKSYKQTMQILDRLGYTQEKFKKGMKKIPKVLITHIAMRWGRDAKKIPVSTKKSIFLRLMASEALIANEEVKKDREKLLSIINKIGHSPITRQESEWLRNIAKKYKVIKSDSDILSKKEINKLVQRVDTVPPSLIVAQGAIESGWGTSRFAVEGNALFGQWSFSNKALKPKNQRKHLGNYGLATFDTPLDSIRSYILNLNTHPAYKEFRKRRMMLRKANLPLTGIALTDTLKSYSERGEEYVNDLNRLIKSNHLEWLDYAQLSSEKPVIIHPEE</sequence>
<dbReference type="Proteomes" id="UP000199227">
    <property type="component" value="Unassembled WGS sequence"/>
</dbReference>
<evidence type="ECO:0000313" key="2">
    <source>
        <dbReference type="EMBL" id="SFP28421.1"/>
    </source>
</evidence>
<dbReference type="AlphaFoldDB" id="A0A1I5P4H3"/>
<reference evidence="2 3" key="1">
    <citation type="submission" date="2016-10" db="EMBL/GenBank/DDBJ databases">
        <authorList>
            <person name="de Groot N.N."/>
        </authorList>
    </citation>
    <scope>NUCLEOTIDE SEQUENCE [LARGE SCALE GENOMIC DNA]</scope>
    <source>
        <strain evidence="2 3">EP1-55-1</strain>
    </source>
</reference>
<gene>
    <name evidence="2" type="ORF">SAMN05216234_11333</name>
</gene>
<dbReference type="STRING" id="223786.SAMN05216234_11333"/>
<organism evidence="2 3">
    <name type="scientific">Hydrogenimonas thermophila</name>
    <dbReference type="NCBI Taxonomy" id="223786"/>
    <lineage>
        <taxon>Bacteria</taxon>
        <taxon>Pseudomonadati</taxon>
        <taxon>Campylobacterota</taxon>
        <taxon>Epsilonproteobacteria</taxon>
        <taxon>Campylobacterales</taxon>
        <taxon>Hydrogenimonadaceae</taxon>
        <taxon>Hydrogenimonas</taxon>
    </lineage>
</organism>
<protein>
    <submittedName>
        <fullName evidence="2">Uncharacterized FlgJ-related protein</fullName>
    </submittedName>
</protein>
<proteinExistence type="predicted"/>